<dbReference type="Proteomes" id="UP000007129">
    <property type="component" value="Unassembled WGS sequence"/>
</dbReference>
<dbReference type="InterPro" id="IPR036237">
    <property type="entry name" value="Xyl_isomerase-like_sf"/>
</dbReference>
<dbReference type="PANTHER" id="PTHR12110">
    <property type="entry name" value="HYDROXYPYRUVATE ISOMERASE"/>
    <property type="match status" value="1"/>
</dbReference>
<keyword evidence="1" id="KW-0732">Signal</keyword>
<dbReference type="PANTHER" id="PTHR12110:SF56">
    <property type="entry name" value="DEHYDRATASE, PUTATIVE (AFU_ORTHOLOGUE AFUA_6G08740)-RELATED"/>
    <property type="match status" value="1"/>
</dbReference>
<accession>K2RJY8</accession>
<evidence type="ECO:0000256" key="1">
    <source>
        <dbReference type="SAM" id="SignalP"/>
    </source>
</evidence>
<dbReference type="STRING" id="1126212.K2RJY8"/>
<feature type="domain" description="Xylose isomerase-like TIM barrel" evidence="2">
    <location>
        <begin position="65"/>
        <end position="366"/>
    </location>
</feature>
<proteinExistence type="predicted"/>
<dbReference type="AlphaFoldDB" id="K2RJY8"/>
<sequence length="380" mass="42517">MISVRNNLESLLQILLLLLPLDFPGLHLPPGTTMSLSLESVQAIPASYATCSIGCKPEHTLPKKLDAIAAAGFQAIELAMPDVLEFAKLFLKKEVGPKDWDDLRTTARTIKAQTDAKGLKILMLQPFSNFEGWAEGSPERDDAFDRAKGWAGIMEACGCDLLQIGSSDTPESKIGLERDRFVSDLREIADFLAEKNIRIAYENWCWSTHAPDWKDVWDIVKKVDRPNVGLCLDTFQTAGGEWADPTTESGLLEGVSKEELEKRFHRSLDELSKTVPKDKIYLLQISDAYKPRQPFNKDVDETGTRPRGRWSHDFRPLPFDGGYLPVTDVARAVLKTGFRGWLSYEVFDGGPDGKGRDYDLHEYAKKAMASHKKLLEACAE</sequence>
<dbReference type="InParanoid" id="K2RJY8"/>
<dbReference type="HOGENOM" id="CLU_035063_0_2_1"/>
<reference evidence="3 4" key="1">
    <citation type="journal article" date="2012" name="BMC Genomics">
        <title>Tools to kill: Genome of one of the most destructive plant pathogenic fungi Macrophomina phaseolina.</title>
        <authorList>
            <person name="Islam M.S."/>
            <person name="Haque M.S."/>
            <person name="Islam M.M."/>
            <person name="Emdad E.M."/>
            <person name="Halim A."/>
            <person name="Hossen Q.M.M."/>
            <person name="Hossain M.Z."/>
            <person name="Ahmed B."/>
            <person name="Rahim S."/>
            <person name="Rahman M.S."/>
            <person name="Alam M.M."/>
            <person name="Hou S."/>
            <person name="Wan X."/>
            <person name="Saito J.A."/>
            <person name="Alam M."/>
        </authorList>
    </citation>
    <scope>NUCLEOTIDE SEQUENCE [LARGE SCALE GENOMIC DNA]</scope>
    <source>
        <strain evidence="3 4">MS6</strain>
    </source>
</reference>
<evidence type="ECO:0000313" key="4">
    <source>
        <dbReference type="Proteomes" id="UP000007129"/>
    </source>
</evidence>
<protein>
    <recommendedName>
        <fullName evidence="2">Xylose isomerase-like TIM barrel domain-containing protein</fullName>
    </recommendedName>
</protein>
<dbReference type="VEuPathDB" id="FungiDB:MPH_07863"/>
<organism evidence="3 4">
    <name type="scientific">Macrophomina phaseolina (strain MS6)</name>
    <name type="common">Charcoal rot fungus</name>
    <dbReference type="NCBI Taxonomy" id="1126212"/>
    <lineage>
        <taxon>Eukaryota</taxon>
        <taxon>Fungi</taxon>
        <taxon>Dikarya</taxon>
        <taxon>Ascomycota</taxon>
        <taxon>Pezizomycotina</taxon>
        <taxon>Dothideomycetes</taxon>
        <taxon>Dothideomycetes incertae sedis</taxon>
        <taxon>Botryosphaeriales</taxon>
        <taxon>Botryosphaeriaceae</taxon>
        <taxon>Macrophomina</taxon>
    </lineage>
</organism>
<feature type="signal peptide" evidence="1">
    <location>
        <begin position="1"/>
        <end position="27"/>
    </location>
</feature>
<feature type="chain" id="PRO_5003863790" description="Xylose isomerase-like TIM barrel domain-containing protein" evidence="1">
    <location>
        <begin position="28"/>
        <end position="380"/>
    </location>
</feature>
<dbReference type="OrthoDB" id="5360893at2759"/>
<dbReference type="Gene3D" id="3.20.20.150">
    <property type="entry name" value="Divalent-metal-dependent TIM barrel enzymes"/>
    <property type="match status" value="1"/>
</dbReference>
<dbReference type="SUPFAM" id="SSF51658">
    <property type="entry name" value="Xylose isomerase-like"/>
    <property type="match status" value="1"/>
</dbReference>
<name>K2RJY8_MACPH</name>
<dbReference type="InterPro" id="IPR013022">
    <property type="entry name" value="Xyl_isomerase-like_TIM-brl"/>
</dbReference>
<gene>
    <name evidence="3" type="ORF">MPH_07863</name>
</gene>
<comment type="caution">
    <text evidence="3">The sequence shown here is derived from an EMBL/GenBank/DDBJ whole genome shotgun (WGS) entry which is preliminary data.</text>
</comment>
<dbReference type="eggNOG" id="ENOG502QW0W">
    <property type="taxonomic scope" value="Eukaryota"/>
</dbReference>
<evidence type="ECO:0000313" key="3">
    <source>
        <dbReference type="EMBL" id="EKG14963.1"/>
    </source>
</evidence>
<dbReference type="InterPro" id="IPR050312">
    <property type="entry name" value="IolE/XylAMocC-like"/>
</dbReference>
<dbReference type="EMBL" id="AHHD01000334">
    <property type="protein sequence ID" value="EKG14963.1"/>
    <property type="molecule type" value="Genomic_DNA"/>
</dbReference>
<dbReference type="Pfam" id="PF01261">
    <property type="entry name" value="AP_endonuc_2"/>
    <property type="match status" value="1"/>
</dbReference>
<evidence type="ECO:0000259" key="2">
    <source>
        <dbReference type="Pfam" id="PF01261"/>
    </source>
</evidence>